<dbReference type="EMBL" id="OY726397">
    <property type="protein sequence ID" value="CAJ1509902.1"/>
    <property type="molecule type" value="Genomic_DNA"/>
</dbReference>
<reference evidence="2 3" key="1">
    <citation type="submission" date="2023-08" db="EMBL/GenBank/DDBJ databases">
        <authorList>
            <person name="Folkvardsen B D."/>
            <person name="Norman A."/>
        </authorList>
    </citation>
    <scope>NUCLEOTIDE SEQUENCE [LARGE SCALE GENOMIC DNA]</scope>
    <source>
        <strain evidence="2 3">Mu0053</strain>
    </source>
</reference>
<sequence length="571" mass="57668">MGAPVPRVRAASLAVPGYGLLLALLITAPLLGPGYLLLRDAVSTPRSYLSDAALGLSEAAPRALPQDFLIALTSSVLDGGVVVKALLVAGLWAAGTGAARLAAAILPEAGLPGQFVATTVAVWNPYVAERLLQGHWSLLVGYGCLPWVALAMLRLRSGAPGWWALAFWIALAGLTPTGLLLAVVVAVVAAAAPGAGTPRWLGAGGATLIGLSAALPWLVAALLSDSLSGYQAGGVGTAAFAARAEPGLSTLVSLAGLGGIWNAQAVPDSRTTLFAVLATAVLVAVVALGLPVALRRGAAVPLLVLAGVAVVLPALAATGPGLALVQAVSEAVPGLGVLRDGQKWVALALPGYAVAAAAAVLTLARWRVKPAAAAAGCCVALIAVLPDLAWGGWGQVRPVQYPPAWTAVAERINADPRPVAVLPPDSMRQFDWAGAAPVLDPLPRWLHADVFSTGDLTISGATVLGEGGTARAVQELLLTGAPPHELAGAGVGWVVVESGAGGDNGLAARTLEQLPVVYGDSELTLYRVDPAPTPRPHPGRTAVIVAHLIWLAVLLGGAIGTVGTARFRSRR</sequence>
<feature type="transmembrane region" description="Helical" evidence="1">
    <location>
        <begin position="344"/>
        <end position="364"/>
    </location>
</feature>
<feature type="transmembrane region" description="Helical" evidence="1">
    <location>
        <begin position="371"/>
        <end position="393"/>
    </location>
</feature>
<accession>A0ABM9M410</accession>
<keyword evidence="1" id="KW-1133">Transmembrane helix</keyword>
<evidence type="ECO:0000256" key="1">
    <source>
        <dbReference type="SAM" id="Phobius"/>
    </source>
</evidence>
<dbReference type="Proteomes" id="UP001190465">
    <property type="component" value="Chromosome"/>
</dbReference>
<organism evidence="2 3">
    <name type="scientific">[Mycobacterium] burgundiense</name>
    <dbReference type="NCBI Taxonomy" id="3064286"/>
    <lineage>
        <taxon>Bacteria</taxon>
        <taxon>Bacillati</taxon>
        <taxon>Actinomycetota</taxon>
        <taxon>Actinomycetes</taxon>
        <taxon>Mycobacteriales</taxon>
        <taxon>Mycobacteriaceae</taxon>
        <taxon>Mycolicibacterium</taxon>
    </lineage>
</organism>
<feature type="transmembrane region" description="Helical" evidence="1">
    <location>
        <begin position="161"/>
        <end position="188"/>
    </location>
</feature>
<proteinExistence type="predicted"/>
<evidence type="ECO:0008006" key="4">
    <source>
        <dbReference type="Google" id="ProtNLM"/>
    </source>
</evidence>
<feature type="transmembrane region" description="Helical" evidence="1">
    <location>
        <begin position="542"/>
        <end position="565"/>
    </location>
</feature>
<feature type="transmembrane region" description="Helical" evidence="1">
    <location>
        <begin position="271"/>
        <end position="290"/>
    </location>
</feature>
<name>A0ABM9M410_9MYCO</name>
<feature type="transmembrane region" description="Helical" evidence="1">
    <location>
        <begin position="302"/>
        <end position="324"/>
    </location>
</feature>
<keyword evidence="1" id="KW-0472">Membrane</keyword>
<feature type="transmembrane region" description="Helical" evidence="1">
    <location>
        <begin position="136"/>
        <end position="155"/>
    </location>
</feature>
<keyword evidence="1" id="KW-0812">Transmembrane</keyword>
<evidence type="ECO:0000313" key="3">
    <source>
        <dbReference type="Proteomes" id="UP001190465"/>
    </source>
</evidence>
<keyword evidence="3" id="KW-1185">Reference proteome</keyword>
<gene>
    <name evidence="2" type="ORF">MU0053_004343</name>
</gene>
<dbReference type="RefSeq" id="WP_308479644.1">
    <property type="nucleotide sequence ID" value="NZ_OY726397.1"/>
</dbReference>
<feature type="transmembrane region" description="Helical" evidence="1">
    <location>
        <begin position="20"/>
        <end position="38"/>
    </location>
</feature>
<feature type="transmembrane region" description="Helical" evidence="1">
    <location>
        <begin position="200"/>
        <end position="223"/>
    </location>
</feature>
<evidence type="ECO:0000313" key="2">
    <source>
        <dbReference type="EMBL" id="CAJ1509902.1"/>
    </source>
</evidence>
<protein>
    <recommendedName>
        <fullName evidence="4">Transmembrane protein</fullName>
    </recommendedName>
</protein>